<dbReference type="EMBL" id="HE600913">
    <property type="protein sequence ID" value="CAR99730.1"/>
    <property type="molecule type" value="Genomic_DNA"/>
</dbReference>
<dbReference type="CTD" id="68916775"/>
<dbReference type="KEGG" id="cbr:CBG_25282"/>
<accession>B6IIK0</accession>
<sequence>MKVSFPYFPK</sequence>
<dbReference type="GeneID" id="68916775"/>
<evidence type="ECO:0000313" key="2">
    <source>
        <dbReference type="Proteomes" id="UP000008549"/>
    </source>
</evidence>
<reference evidence="1 2" key="2">
    <citation type="journal article" date="2011" name="PLoS Genet.">
        <title>Caenorhabditis briggsae recombinant inbred line genotypes reveal inter-strain incompatibility and the evolution of recombination.</title>
        <authorList>
            <person name="Ross J.A."/>
            <person name="Koboldt D.C."/>
            <person name="Staisch J.E."/>
            <person name="Chamberlin H.M."/>
            <person name="Gupta B.P."/>
            <person name="Miller R.D."/>
            <person name="Baird S.E."/>
            <person name="Haag E.S."/>
        </authorList>
    </citation>
    <scope>NUCLEOTIDE SEQUENCE [LARGE SCALE GENOMIC DNA]</scope>
    <source>
        <strain evidence="1 2">AF16</strain>
    </source>
</reference>
<protein>
    <submittedName>
        <fullName evidence="1">Protein CBG25282</fullName>
    </submittedName>
</protein>
<proteinExistence type="predicted"/>
<name>B6IIK0_CAEBR</name>
<keyword evidence="2" id="KW-1185">Reference proteome</keyword>
<organism evidence="1 2">
    <name type="scientific">Caenorhabditis briggsae</name>
    <dbReference type="NCBI Taxonomy" id="6238"/>
    <lineage>
        <taxon>Eukaryota</taxon>
        <taxon>Metazoa</taxon>
        <taxon>Ecdysozoa</taxon>
        <taxon>Nematoda</taxon>
        <taxon>Chromadorea</taxon>
        <taxon>Rhabditida</taxon>
        <taxon>Rhabditina</taxon>
        <taxon>Rhabditomorpha</taxon>
        <taxon>Rhabditoidea</taxon>
        <taxon>Rhabditidae</taxon>
        <taxon>Peloderinae</taxon>
        <taxon>Caenorhabditis</taxon>
    </lineage>
</organism>
<gene>
    <name evidence="1" type="ORF">CBG25282</name>
    <name evidence="1" type="ORF">CBG_25282</name>
</gene>
<evidence type="ECO:0000313" key="1">
    <source>
        <dbReference type="EMBL" id="CAR99730.1"/>
    </source>
</evidence>
<dbReference type="RefSeq" id="XP_045099291.1">
    <property type="nucleotide sequence ID" value="XM_045238792.1"/>
</dbReference>
<reference evidence="1 2" key="1">
    <citation type="journal article" date="2003" name="PLoS Biol.">
        <title>The genome sequence of Caenorhabditis briggsae: a platform for comparative genomics.</title>
        <authorList>
            <person name="Stein L.D."/>
            <person name="Bao Z."/>
            <person name="Blasiar D."/>
            <person name="Blumenthal T."/>
            <person name="Brent M.R."/>
            <person name="Chen N."/>
            <person name="Chinwalla A."/>
            <person name="Clarke L."/>
            <person name="Clee C."/>
            <person name="Coghlan A."/>
            <person name="Coulson A."/>
            <person name="D'Eustachio P."/>
            <person name="Fitch D.H."/>
            <person name="Fulton L.A."/>
            <person name="Fulton R.E."/>
            <person name="Griffiths-Jones S."/>
            <person name="Harris T.W."/>
            <person name="Hillier L.W."/>
            <person name="Kamath R."/>
            <person name="Kuwabara P.E."/>
            <person name="Mardis E.R."/>
            <person name="Marra M.A."/>
            <person name="Miner T.L."/>
            <person name="Minx P."/>
            <person name="Mullikin J.C."/>
            <person name="Plumb R.W."/>
            <person name="Rogers J."/>
            <person name="Schein J.E."/>
            <person name="Sohrmann M."/>
            <person name="Spieth J."/>
            <person name="Stajich J.E."/>
            <person name="Wei C."/>
            <person name="Willey D."/>
            <person name="Wilson R.K."/>
            <person name="Durbin R."/>
            <person name="Waterston R.H."/>
        </authorList>
    </citation>
    <scope>NUCLEOTIDE SEQUENCE [LARGE SCALE GENOMIC DNA]</scope>
    <source>
        <strain evidence="1 2">AF16</strain>
    </source>
</reference>
<dbReference type="InParanoid" id="B6IIK0"/>
<dbReference type="Proteomes" id="UP000008549">
    <property type="component" value="Unassembled WGS sequence"/>
</dbReference>